<accession>A0A673VJD3</accession>
<dbReference type="PANTHER" id="PTHR11461">
    <property type="entry name" value="SERINE PROTEASE INHIBITOR, SERPIN"/>
    <property type="match status" value="1"/>
</dbReference>
<dbReference type="GO" id="GO:0005615">
    <property type="term" value="C:extracellular space"/>
    <property type="evidence" value="ECO:0007669"/>
    <property type="project" value="InterPro"/>
</dbReference>
<dbReference type="PANTHER" id="PTHR11461:SF161">
    <property type="entry name" value="SERPIN B13"/>
    <property type="match status" value="1"/>
</dbReference>
<dbReference type="InterPro" id="IPR023796">
    <property type="entry name" value="Serpin_dom"/>
</dbReference>
<dbReference type="InterPro" id="IPR023795">
    <property type="entry name" value="Serpin_CS"/>
</dbReference>
<gene>
    <name evidence="5" type="primary">SERPINB13</name>
</gene>
<dbReference type="InterPro" id="IPR042185">
    <property type="entry name" value="Serpin_sf_2"/>
</dbReference>
<dbReference type="AlphaFoldDB" id="A0A673VJD3"/>
<dbReference type="SUPFAM" id="SSF56574">
    <property type="entry name" value="Serpins"/>
    <property type="match status" value="1"/>
</dbReference>
<reference evidence="5" key="2">
    <citation type="submission" date="2025-08" db="UniProtKB">
        <authorList>
            <consortium name="Ensembl"/>
        </authorList>
    </citation>
    <scope>IDENTIFICATION</scope>
</reference>
<evidence type="ECO:0000256" key="3">
    <source>
        <dbReference type="ARBA" id="ARBA00022900"/>
    </source>
</evidence>
<dbReference type="Gene3D" id="3.30.497.10">
    <property type="entry name" value="Antithrombin, subunit I, domain 2"/>
    <property type="match status" value="1"/>
</dbReference>
<dbReference type="InterPro" id="IPR000215">
    <property type="entry name" value="Serpin_fam"/>
</dbReference>
<dbReference type="Pfam" id="PF00079">
    <property type="entry name" value="Serpin"/>
    <property type="match status" value="1"/>
</dbReference>
<protein>
    <submittedName>
        <fullName evidence="5">Serpin family B member 13</fullName>
    </submittedName>
</protein>
<dbReference type="PROSITE" id="PS00284">
    <property type="entry name" value="SERPIN"/>
    <property type="match status" value="1"/>
</dbReference>
<organism evidence="5 6">
    <name type="scientific">Suricata suricatta</name>
    <name type="common">Meerkat</name>
    <dbReference type="NCBI Taxonomy" id="37032"/>
    <lineage>
        <taxon>Eukaryota</taxon>
        <taxon>Metazoa</taxon>
        <taxon>Chordata</taxon>
        <taxon>Craniata</taxon>
        <taxon>Vertebrata</taxon>
        <taxon>Euteleostomi</taxon>
        <taxon>Mammalia</taxon>
        <taxon>Eutheria</taxon>
        <taxon>Laurasiatheria</taxon>
        <taxon>Carnivora</taxon>
        <taxon>Feliformia</taxon>
        <taxon>Herpestidae</taxon>
        <taxon>Suricata</taxon>
    </lineage>
</organism>
<dbReference type="GO" id="GO:0004867">
    <property type="term" value="F:serine-type endopeptidase inhibitor activity"/>
    <property type="evidence" value="ECO:0007669"/>
    <property type="project" value="UniProtKB-KW"/>
</dbReference>
<dbReference type="Proteomes" id="UP000472268">
    <property type="component" value="Chromosome 14"/>
</dbReference>
<evidence type="ECO:0000256" key="2">
    <source>
        <dbReference type="ARBA" id="ARBA00022690"/>
    </source>
</evidence>
<dbReference type="SMART" id="SM00093">
    <property type="entry name" value="SERPIN"/>
    <property type="match status" value="1"/>
</dbReference>
<dbReference type="InterPro" id="IPR042178">
    <property type="entry name" value="Serpin_sf_1"/>
</dbReference>
<dbReference type="InterPro" id="IPR036186">
    <property type="entry name" value="Serpin_sf"/>
</dbReference>
<proteinExistence type="inferred from homology"/>
<feature type="domain" description="Serpin" evidence="4">
    <location>
        <begin position="19"/>
        <end position="375"/>
    </location>
</feature>
<reference evidence="5 6" key="1">
    <citation type="submission" date="2019-05" db="EMBL/GenBank/DDBJ databases">
        <title>A Chromosome-scale Meerkat (S. suricatta) Genome Assembly.</title>
        <authorList>
            <person name="Dudchenko O."/>
            <person name="Lieberman Aiden E."/>
            <person name="Tung J."/>
            <person name="Barreiro L.B."/>
            <person name="Clutton-Brock T.H."/>
        </authorList>
    </citation>
    <scope>NUCLEOTIDE SEQUENCE [LARGE SCALE GENOMIC DNA]</scope>
</reference>
<dbReference type="Ensembl" id="ENSSSUT00005038623.1">
    <property type="protein sequence ID" value="ENSSSUP00005033882.1"/>
    <property type="gene ID" value="ENSSSUG00005021331.1"/>
</dbReference>
<dbReference type="Gene3D" id="2.30.39.10">
    <property type="entry name" value="Alpha-1-antitrypsin, domain 1"/>
    <property type="match status" value="1"/>
</dbReference>
<keyword evidence="2" id="KW-0646">Protease inhibitor</keyword>
<keyword evidence="3" id="KW-0722">Serine protease inhibitor</keyword>
<evidence type="ECO:0000313" key="6">
    <source>
        <dbReference type="Proteomes" id="UP000472268"/>
    </source>
</evidence>
<dbReference type="FunFam" id="2.30.39.10:FF:000001">
    <property type="entry name" value="Serpin family B member 2"/>
    <property type="match status" value="1"/>
</dbReference>
<evidence type="ECO:0000259" key="4">
    <source>
        <dbReference type="SMART" id="SM00093"/>
    </source>
</evidence>
<keyword evidence="6" id="KW-1185">Reference proteome</keyword>
<comment type="similarity">
    <text evidence="1">Belongs to the serpin family. Ov-serpin subfamily.</text>
</comment>
<reference evidence="5" key="3">
    <citation type="submission" date="2025-09" db="UniProtKB">
        <authorList>
            <consortium name="Ensembl"/>
        </authorList>
    </citation>
    <scope>IDENTIFICATION</scope>
</reference>
<name>A0A673VJD3_SURSU</name>
<evidence type="ECO:0000256" key="1">
    <source>
        <dbReference type="ARBA" id="ARBA00006426"/>
    </source>
</evidence>
<dbReference type="FunFam" id="2.10.310.10:FF:000001">
    <property type="entry name" value="Serpin family A member 1"/>
    <property type="match status" value="1"/>
</dbReference>
<evidence type="ECO:0000313" key="5">
    <source>
        <dbReference type="Ensembl" id="ENSSSUP00005033882.1"/>
    </source>
</evidence>
<sequence>MNSRYKPEAIQKTYTQFGFNLFQKLNKIKDGNIFFSPAGISAAIGMLVFGAQGATAAQLQKIEKSEEIYHQFQEFLSEIGKSTDGYELRIANRLFGEKTYLFLQVNYVEKHYHASLEPVDFVNAADESRKKINSWVESQTKEKVKDLFPDGSLDSFTKLALVNIVYFKGQWDREFKKENTKEEEFWLNKSTSRCVPMMTQSHAYSFAFLEDLQAKLLGIPYKNNDLSMFVLLPNDTDDLEKIIDHITPEKLVEWTSPGHMEVRNVTLHLPRFAVEDGYDLEAVLAAVGPGDAVREPRADSPRSASHSGLQAQKFLHRAFVAVTEGGTETAAGTGVGFALTLAPEYEHFHCNHPFLFFVRHNQSNSILFFGRFSSP</sequence>